<feature type="chain" id="PRO_5040970503" evidence="1">
    <location>
        <begin position="20"/>
        <end position="244"/>
    </location>
</feature>
<proteinExistence type="predicted"/>
<dbReference type="InterPro" id="IPR025665">
    <property type="entry name" value="Beta-barrel_OMP_2"/>
</dbReference>
<dbReference type="AlphaFoldDB" id="A0A9X3BFK9"/>
<keyword evidence="1" id="KW-0732">Signal</keyword>
<organism evidence="3 4">
    <name type="scientific">Paraflavisolibacter caeni</name>
    <dbReference type="NCBI Taxonomy" id="2982496"/>
    <lineage>
        <taxon>Bacteria</taxon>
        <taxon>Pseudomonadati</taxon>
        <taxon>Bacteroidota</taxon>
        <taxon>Chitinophagia</taxon>
        <taxon>Chitinophagales</taxon>
        <taxon>Chitinophagaceae</taxon>
        <taxon>Paraflavisolibacter</taxon>
    </lineage>
</organism>
<dbReference type="Proteomes" id="UP001155483">
    <property type="component" value="Unassembled WGS sequence"/>
</dbReference>
<comment type="caution">
    <text evidence="3">The sequence shown here is derived from an EMBL/GenBank/DDBJ whole genome shotgun (WGS) entry which is preliminary data.</text>
</comment>
<evidence type="ECO:0000313" key="4">
    <source>
        <dbReference type="Proteomes" id="UP001155483"/>
    </source>
</evidence>
<evidence type="ECO:0000313" key="3">
    <source>
        <dbReference type="EMBL" id="MCU7549099.1"/>
    </source>
</evidence>
<keyword evidence="4" id="KW-1185">Reference proteome</keyword>
<name>A0A9X3BFK9_9BACT</name>
<reference evidence="3" key="2">
    <citation type="submission" date="2023-04" db="EMBL/GenBank/DDBJ databases">
        <title>Paracnuella aquatica gen. nov., sp. nov., a member of the family Chitinophagaceae isolated from a hot spring.</title>
        <authorList>
            <person name="Wang C."/>
        </authorList>
    </citation>
    <scope>NUCLEOTIDE SEQUENCE</scope>
    <source>
        <strain evidence="3">LB-8</strain>
    </source>
</reference>
<evidence type="ECO:0000259" key="2">
    <source>
        <dbReference type="Pfam" id="PF13568"/>
    </source>
</evidence>
<sequence length="244" mass="27627">MRKILFFFCTLLFFIQAEAQQRISLAGGIHSSSVSPYWKLQPGASSQLMQAKGGFHLGLIADLPIPNLGGWYFQPGVIYNNKGAKQQQAFDPYLSKLSYYSYTQNITYFDVPLNMVLKFQSQTNTRFIMGGGPYISFHYAGSESYNALDTLGELKYDMNKDLKVGNGDGEFRVLHWGLNILAGLEFKNGFLTAQYSKALTPYYSQGENKYKYGTIGITLGFYLSGPKAENRNAKDNIYYCPKWW</sequence>
<evidence type="ECO:0000256" key="1">
    <source>
        <dbReference type="SAM" id="SignalP"/>
    </source>
</evidence>
<protein>
    <submittedName>
        <fullName evidence="3">PorT family protein</fullName>
    </submittedName>
</protein>
<gene>
    <name evidence="3" type="ORF">OCK74_08230</name>
</gene>
<dbReference type="RefSeq" id="WP_279296540.1">
    <property type="nucleotide sequence ID" value="NZ_JAOTIF010000004.1"/>
</dbReference>
<feature type="domain" description="Outer membrane protein beta-barrel" evidence="2">
    <location>
        <begin position="20"/>
        <end position="200"/>
    </location>
</feature>
<reference evidence="3" key="1">
    <citation type="submission" date="2022-09" db="EMBL/GenBank/DDBJ databases">
        <authorList>
            <person name="Yuan C."/>
            <person name="Ke Z."/>
        </authorList>
    </citation>
    <scope>NUCLEOTIDE SEQUENCE</scope>
    <source>
        <strain evidence="3">LB-8</strain>
    </source>
</reference>
<accession>A0A9X3BFK9</accession>
<dbReference type="EMBL" id="JAOTIF010000004">
    <property type="protein sequence ID" value="MCU7549099.1"/>
    <property type="molecule type" value="Genomic_DNA"/>
</dbReference>
<dbReference type="Pfam" id="PF13568">
    <property type="entry name" value="OMP_b-brl_2"/>
    <property type="match status" value="1"/>
</dbReference>
<feature type="signal peptide" evidence="1">
    <location>
        <begin position="1"/>
        <end position="19"/>
    </location>
</feature>